<dbReference type="Gene3D" id="1.20.144.10">
    <property type="entry name" value="Phosphatidic acid phosphatase type 2/haloperoxidase"/>
    <property type="match status" value="1"/>
</dbReference>
<gene>
    <name evidence="2" type="ORF">FF100_06310</name>
</gene>
<accession>A0A5C4LKY7</accession>
<dbReference type="EMBL" id="VDDA01000002">
    <property type="protein sequence ID" value="TNC15166.1"/>
    <property type="molecule type" value="Genomic_DNA"/>
</dbReference>
<comment type="caution">
    <text evidence="2">The sequence shown here is derived from an EMBL/GenBank/DDBJ whole genome shotgun (WGS) entry which is preliminary data.</text>
</comment>
<evidence type="ECO:0000313" key="3">
    <source>
        <dbReference type="Proteomes" id="UP000305267"/>
    </source>
</evidence>
<keyword evidence="3" id="KW-1185">Reference proteome</keyword>
<dbReference type="InterPro" id="IPR000326">
    <property type="entry name" value="PAP2/HPO"/>
</dbReference>
<proteinExistence type="predicted"/>
<name>A0A5C4LKY7_9HYPH</name>
<dbReference type="Pfam" id="PF01569">
    <property type="entry name" value="PAP2"/>
    <property type="match status" value="1"/>
</dbReference>
<dbReference type="Proteomes" id="UP000305267">
    <property type="component" value="Unassembled WGS sequence"/>
</dbReference>
<dbReference type="AlphaFoldDB" id="A0A5C4LKY7"/>
<sequence>MTGNTGNTGNTGHAGNAGLDGDAGGGWFVPGRADFPFPLEVTRDGTEIGTFRRAVFVRDETGPGDAGRRIAFRSADAPTGRSLAFEDRSWAGRWYAYRVLREFAAAPWDEGLDDALAAMLLALNDATGDSARGRTAQEIEIDALLAMARDERAPAMGEILAQDVEFVTAFMEALSVNPGSHPRTYRVLHVASLVGSFAALRFKEAYDRPRPSFLCPALLPPLPVPGHSSFPSGHATQAWLMARCIAFTVRLSGLPQAERRPVDETVKALARRVARNREIAGLHYRSDSVAGRRVADAAFAVLSRHESHGLRRTDYALPTFGEAALAAARELNPDLAVPAEGR</sequence>
<evidence type="ECO:0000313" key="2">
    <source>
        <dbReference type="EMBL" id="TNC15166.1"/>
    </source>
</evidence>
<organism evidence="2 3">
    <name type="scientific">Methylobacterium terricola</name>
    <dbReference type="NCBI Taxonomy" id="2583531"/>
    <lineage>
        <taxon>Bacteria</taxon>
        <taxon>Pseudomonadati</taxon>
        <taxon>Pseudomonadota</taxon>
        <taxon>Alphaproteobacteria</taxon>
        <taxon>Hyphomicrobiales</taxon>
        <taxon>Methylobacteriaceae</taxon>
        <taxon>Methylobacterium</taxon>
    </lineage>
</organism>
<dbReference type="SUPFAM" id="SSF48317">
    <property type="entry name" value="Acid phosphatase/Vanadium-dependent haloperoxidase"/>
    <property type="match status" value="1"/>
</dbReference>
<reference evidence="2 3" key="1">
    <citation type="submission" date="2019-06" db="EMBL/GenBank/DDBJ databases">
        <title>Genome of Methylobacterium sp. 17Sr1-39.</title>
        <authorList>
            <person name="Seo T."/>
        </authorList>
    </citation>
    <scope>NUCLEOTIDE SEQUENCE [LARGE SCALE GENOMIC DNA]</scope>
    <source>
        <strain evidence="2 3">17Sr1-39</strain>
    </source>
</reference>
<feature type="domain" description="Phosphatidic acid phosphatase type 2/haloperoxidase" evidence="1">
    <location>
        <begin position="194"/>
        <end position="295"/>
    </location>
</feature>
<dbReference type="OrthoDB" id="9780507at2"/>
<protein>
    <submittedName>
        <fullName evidence="2">Phosphatase PAP2 family protein</fullName>
    </submittedName>
</protein>
<dbReference type="InterPro" id="IPR036938">
    <property type="entry name" value="PAP2/HPO_sf"/>
</dbReference>
<evidence type="ECO:0000259" key="1">
    <source>
        <dbReference type="Pfam" id="PF01569"/>
    </source>
</evidence>
<dbReference type="RefSeq" id="WP_139034700.1">
    <property type="nucleotide sequence ID" value="NZ_VDDA01000002.1"/>
</dbReference>